<feature type="compositionally biased region" description="Polar residues" evidence="2">
    <location>
        <begin position="504"/>
        <end position="529"/>
    </location>
</feature>
<dbReference type="InterPro" id="IPR053005">
    <property type="entry name" value="Nuclear_Pos-Cytoskel_Interact"/>
</dbReference>
<dbReference type="EMBL" id="JBBPEH010000010">
    <property type="protein sequence ID" value="KAK7533135.1"/>
    <property type="molecule type" value="Genomic_DNA"/>
</dbReference>
<keyword evidence="5" id="KW-1185">Reference proteome</keyword>
<feature type="compositionally biased region" description="Polar residues" evidence="2">
    <location>
        <begin position="1297"/>
        <end position="1313"/>
    </location>
</feature>
<dbReference type="PANTHER" id="PTHR28190:SF2">
    <property type="entry name" value="MIGRATION PROTEIN, PUTATIVE (AFU_ORTHOLOGUE AFUA_2G07730)-RELATED"/>
    <property type="match status" value="1"/>
</dbReference>
<feature type="compositionally biased region" description="Polar residues" evidence="2">
    <location>
        <begin position="482"/>
        <end position="492"/>
    </location>
</feature>
<dbReference type="Pfam" id="PF12814">
    <property type="entry name" value="Mcp5_PH"/>
    <property type="match status" value="1"/>
</dbReference>
<gene>
    <name evidence="4" type="ORF">J3D65DRAFT_70882</name>
</gene>
<evidence type="ECO:0000313" key="4">
    <source>
        <dbReference type="EMBL" id="KAK7533135.1"/>
    </source>
</evidence>
<name>A0ABR1LEN7_9PEZI</name>
<feature type="compositionally biased region" description="Polar residues" evidence="2">
    <location>
        <begin position="1197"/>
        <end position="1211"/>
    </location>
</feature>
<dbReference type="InterPro" id="IPR024774">
    <property type="entry name" value="PH_dom-Mcp5-type"/>
</dbReference>
<dbReference type="RefSeq" id="XP_066652528.1">
    <property type="nucleotide sequence ID" value="XM_066804104.1"/>
</dbReference>
<dbReference type="GeneID" id="92037010"/>
<feature type="compositionally biased region" description="Acidic residues" evidence="2">
    <location>
        <begin position="313"/>
        <end position="344"/>
    </location>
</feature>
<feature type="compositionally biased region" description="Basic and acidic residues" evidence="2">
    <location>
        <begin position="838"/>
        <end position="848"/>
    </location>
</feature>
<feature type="compositionally biased region" description="Polar residues" evidence="2">
    <location>
        <begin position="771"/>
        <end position="790"/>
    </location>
</feature>
<feature type="compositionally biased region" description="Polar residues" evidence="2">
    <location>
        <begin position="256"/>
        <end position="270"/>
    </location>
</feature>
<sequence>MASGYSSDHDSKAPPSRQTSSETIFMTPQPSSPARSSRHGTPSTPGDPDASPPPLHSESSPDSVGDNAFSFDPRRLTPTLQANLVAEILNLRRDINSKNRIIEDLETSLESSQNETQDLHTRLSASQSESRAAKRHVKTLETDTFTTLEELAHERDQAKAETEMLRNKLEDTRKKARNEGDASDRTQDLWQKDKDTWDAEKRSLERRIHVSETRLKAVLEELAAQQAAAQECFETETEENIRDSGFAMESDGVSLPPQSLSNSPKRTLSQRSRHERNHSGGSMRSFRRNRASVLTVGSELQQKLSGPSLADELALDEEDEEEIEEEEEEEADLDDGLDSEDYSENELRARRALELRQSQLPDGKARKMLGLETDGKQSTSEHESDAKEAKQSVDNVSIGRQSLDKSAKPSREVVQPKHEYVDTGVQPSPPPSPKVAPQVMAAARNSGHIVSAMVNLETNQRKKPISDQQTGSEIPHHKTRPMVSSSCQTLNHPPSPPETPTVLFHQSPTASSPSTNSRPKMTSVSTQTTEIKISETNNLDVPPTPTRAPPPTVIAVPQITIEPPGSCPTSPTRVVLPPGTKSVCSQTSPDMLPDVCSRAMQTEPIMVTRLGKLPAHLLPSSISSQLATSETNGSPETKPVLAKPFEEKGKSPLRATQAAQSALKSMRHKSVEATEDKYPGHNDDGPLTTESTDGIRRPFRSSSLFAGFDEEAVADESDDEQRRENSTYSRMTKYHSRLAKPPTPVPEEKEPPSRPRSSCSAKVEKSPPIRRQSSLRRSNMSPTRVSQGLGESSKLASARPPYPVPIRSSSRKLPLSRSEGSQSPPIRNNMLANRRSRKDSTARQDSLRKVRSAAVMRRSDRFPGRSPPPPKTSLTSPTGSQTQSPVGQDRVSTPKQSRPEGRAHRSQHSRSTANQDSNHSPESPSQSISVVDAIAITMVGEWMWKYVRGRKSFGVSDSVSPDFGKDDGTGNTGINGVRHKRWVWISPYERSILWSSKQPTNNTGLMGKPGRKLVVQSVLDVKDDGPPPKGSGSQPVFNRSILVLTPARALKFTAMSAERHYIWLTALSFLAHSSQSLPNLGQLPTPAPQEPIKRKLGPLSTSKSSSSIRATKEAQIAKDKAPIQSESPPEGKVTQSPASESFSPPAIPRYHGRKRSVSSPRQTTFRPPMPHNFFGRSFSSNHASANIPPVPAIPKAIQSTRSPSAGTSDIQSPTSPNVPPSVPSSIYNPSTSRRTSASSSAATHSTQRREFFDAVAGMMRMEAFVEPTQRSDSKHSDGGLSDLRGAANSRNFAGKQMRSSSGNQKAASMTTSRGPGPVSTPDPINEHVGGFFKEF</sequence>
<dbReference type="PANTHER" id="PTHR28190">
    <property type="entry name" value="NUCLEAR MIGRATION PROTEIN NUM1"/>
    <property type="match status" value="1"/>
</dbReference>
<feature type="compositionally biased region" description="Basic and acidic residues" evidence="2">
    <location>
        <begin position="402"/>
        <end position="421"/>
    </location>
</feature>
<feature type="domain" description="Pleckstrin homology" evidence="3">
    <location>
        <begin position="929"/>
        <end position="1073"/>
    </location>
</feature>
<feature type="compositionally biased region" description="Polar residues" evidence="2">
    <location>
        <begin position="1133"/>
        <end position="1142"/>
    </location>
</feature>
<evidence type="ECO:0000256" key="2">
    <source>
        <dbReference type="SAM" id="MobiDB-lite"/>
    </source>
</evidence>
<dbReference type="Proteomes" id="UP001360953">
    <property type="component" value="Unassembled WGS sequence"/>
</dbReference>
<feature type="compositionally biased region" description="Acidic residues" evidence="2">
    <location>
        <begin position="708"/>
        <end position="719"/>
    </location>
</feature>
<keyword evidence="1" id="KW-0175">Coiled coil</keyword>
<feature type="compositionally biased region" description="Low complexity" evidence="2">
    <location>
        <begin position="1223"/>
        <end position="1245"/>
    </location>
</feature>
<proteinExistence type="predicted"/>
<feature type="coiled-coil region" evidence="1">
    <location>
        <begin position="148"/>
        <end position="221"/>
    </location>
</feature>
<evidence type="ECO:0000313" key="5">
    <source>
        <dbReference type="Proteomes" id="UP001360953"/>
    </source>
</evidence>
<comment type="caution">
    <text evidence="4">The sequence shown here is derived from an EMBL/GenBank/DDBJ whole genome shotgun (WGS) entry which is preliminary data.</text>
</comment>
<evidence type="ECO:0000256" key="1">
    <source>
        <dbReference type="SAM" id="Coils"/>
    </source>
</evidence>
<feature type="region of interest" description="Disordered" evidence="2">
    <location>
        <begin position="1"/>
        <end position="72"/>
    </location>
</feature>
<feature type="region of interest" description="Disordered" evidence="2">
    <location>
        <begin position="458"/>
        <end position="529"/>
    </location>
</feature>
<feature type="region of interest" description="Disordered" evidence="2">
    <location>
        <begin position="247"/>
        <end position="438"/>
    </location>
</feature>
<accession>A0ABR1LEN7</accession>
<feature type="compositionally biased region" description="Polar residues" evidence="2">
    <location>
        <begin position="624"/>
        <end position="635"/>
    </location>
</feature>
<feature type="region of interest" description="Disordered" evidence="2">
    <location>
        <begin position="624"/>
        <end position="926"/>
    </location>
</feature>
<feature type="compositionally biased region" description="Polar residues" evidence="2">
    <location>
        <begin position="909"/>
        <end position="926"/>
    </location>
</feature>
<feature type="region of interest" description="Disordered" evidence="2">
    <location>
        <begin position="1080"/>
        <end position="1249"/>
    </location>
</feature>
<feature type="compositionally biased region" description="Polar residues" evidence="2">
    <location>
        <begin position="879"/>
        <end position="896"/>
    </location>
</feature>
<feature type="region of interest" description="Disordered" evidence="2">
    <location>
        <begin position="109"/>
        <end position="133"/>
    </location>
</feature>
<organism evidence="4 5">
    <name type="scientific">Phyllosticta citribraziliensis</name>
    <dbReference type="NCBI Taxonomy" id="989973"/>
    <lineage>
        <taxon>Eukaryota</taxon>
        <taxon>Fungi</taxon>
        <taxon>Dikarya</taxon>
        <taxon>Ascomycota</taxon>
        <taxon>Pezizomycotina</taxon>
        <taxon>Dothideomycetes</taxon>
        <taxon>Dothideomycetes incertae sedis</taxon>
        <taxon>Botryosphaeriales</taxon>
        <taxon>Phyllostictaceae</taxon>
        <taxon>Phyllosticta</taxon>
    </lineage>
</organism>
<feature type="compositionally biased region" description="Basic and acidic residues" evidence="2">
    <location>
        <begin position="345"/>
        <end position="354"/>
    </location>
</feature>
<feature type="compositionally biased region" description="Low complexity" evidence="2">
    <location>
        <begin position="807"/>
        <end position="818"/>
    </location>
</feature>
<feature type="compositionally biased region" description="Basic and acidic residues" evidence="2">
    <location>
        <begin position="669"/>
        <end position="684"/>
    </location>
</feature>
<feature type="compositionally biased region" description="Polar residues" evidence="2">
    <location>
        <begin position="16"/>
        <end position="44"/>
    </location>
</feature>
<feature type="compositionally biased region" description="Basic and acidic residues" evidence="2">
    <location>
        <begin position="373"/>
        <end position="391"/>
    </location>
</feature>
<feature type="compositionally biased region" description="Basic and acidic residues" evidence="2">
    <location>
        <begin position="1110"/>
        <end position="1121"/>
    </location>
</feature>
<evidence type="ECO:0000259" key="3">
    <source>
        <dbReference type="Pfam" id="PF12814"/>
    </source>
</evidence>
<reference evidence="4 5" key="1">
    <citation type="submission" date="2024-04" db="EMBL/GenBank/DDBJ databases">
        <title>Phyllosticta paracitricarpa is synonymous to the EU quarantine fungus P. citricarpa based on phylogenomic analyses.</title>
        <authorList>
            <consortium name="Lawrence Berkeley National Laboratory"/>
            <person name="Van ingen-buijs V.A."/>
            <person name="Van westerhoven A.C."/>
            <person name="Haridas S."/>
            <person name="Skiadas P."/>
            <person name="Martin F."/>
            <person name="Groenewald J.Z."/>
            <person name="Crous P.W."/>
            <person name="Seidl M.F."/>
        </authorList>
    </citation>
    <scope>NUCLEOTIDE SEQUENCE [LARGE SCALE GENOMIC DNA]</scope>
    <source>
        <strain evidence="4 5">CPC 17464</strain>
    </source>
</reference>
<feature type="region of interest" description="Disordered" evidence="2">
    <location>
        <begin position="1266"/>
        <end position="1335"/>
    </location>
</feature>
<protein>
    <submittedName>
        <fullName evidence="4">Meiotic cell cortex C-terminal pleckstrin homology-domain-containing protein</fullName>
    </submittedName>
</protein>